<feature type="domain" description="Glycosyl transferase family 28 C-terminal" evidence="2">
    <location>
        <begin position="218"/>
        <end position="323"/>
    </location>
</feature>
<dbReference type="InterPro" id="IPR007235">
    <property type="entry name" value="Glyco_trans_28_C"/>
</dbReference>
<sequence length="368" mass="41833">MVLFFTSPIGLGHITRDIAILEKMVNIHKKNMNLELKLITGLKAYDFATTYAQVNSDKLNIKVLNLFNSPRFSVSNGVLKHNFLWLLRYLLYFRNSKTLIRKLLTTTSLDSPKTRSGTIISDEDFASISVAQDLRRSRILITDILSTHFVNSKLLSRMETFLNNSMCKLISSSNCVIVPELGDNKNNIVYVGPIVRETLFTREELRCRLLLSRKTILITTGGTHAGHYLIENVLKVLRSLKSKFDFELILSYPYELNVSGIEAINFRSIGFVQNIHEYIFAVDLVISLAGKSTIDECNVYGTPGIFIPIKNHFEQVERAKSLGFSFEDIHRLQIILEEYLSNIGVRKKSQVKNGVSEAAQIISEYLNE</sequence>
<dbReference type="PANTHER" id="PTHR21015:SF22">
    <property type="entry name" value="GLYCOSYLTRANSFERASE"/>
    <property type="match status" value="1"/>
</dbReference>
<protein>
    <submittedName>
        <fullName evidence="3">Undecaprenyldiphospho-muramoylpentapeptide beta-N-acetylglucosaminyltransferase</fullName>
    </submittedName>
</protein>
<evidence type="ECO:0000259" key="2">
    <source>
        <dbReference type="Pfam" id="PF04101"/>
    </source>
</evidence>
<organism evidence="3 4">
    <name type="scientific">Candidatus Nitrosocosmicus franklandianus</name>
    <dbReference type="NCBI Taxonomy" id="1798806"/>
    <lineage>
        <taxon>Archaea</taxon>
        <taxon>Nitrososphaerota</taxon>
        <taxon>Nitrososphaeria</taxon>
        <taxon>Nitrososphaerales</taxon>
        <taxon>Nitrososphaeraceae</taxon>
        <taxon>Candidatus Nitrosocosmicus</taxon>
    </lineage>
</organism>
<dbReference type="EMBL" id="LR216287">
    <property type="protein sequence ID" value="VFJ13096.1"/>
    <property type="molecule type" value="Genomic_DNA"/>
</dbReference>
<dbReference type="PANTHER" id="PTHR21015">
    <property type="entry name" value="UDP-N-ACETYLGLUCOSAMINE--N-ACETYLMURAMYL-(PENTAPEPTIDE) PYROPHOSPHORYL-UNDECAPRENOL N-ACETYLGLUCOSAMINE TRANSFERASE 1"/>
    <property type="match status" value="1"/>
</dbReference>
<dbReference type="Proteomes" id="UP000294299">
    <property type="component" value="Chromosome NFRAN"/>
</dbReference>
<gene>
    <name evidence="3" type="ORF">NFRAN_0774</name>
</gene>
<comment type="similarity">
    <text evidence="1">Belongs to the glycosyltransferase 28 family.</text>
</comment>
<dbReference type="OrthoDB" id="46222at2157"/>
<keyword evidence="4" id="KW-1185">Reference proteome</keyword>
<keyword evidence="3" id="KW-0808">Transferase</keyword>
<evidence type="ECO:0000256" key="1">
    <source>
        <dbReference type="ARBA" id="ARBA00006962"/>
    </source>
</evidence>
<evidence type="ECO:0000313" key="3">
    <source>
        <dbReference type="EMBL" id="VFJ13096.1"/>
    </source>
</evidence>
<dbReference type="RefSeq" id="WP_134483061.1">
    <property type="nucleotide sequence ID" value="NZ_LR216287.1"/>
</dbReference>
<proteinExistence type="inferred from homology"/>
<dbReference type="SUPFAM" id="SSF53756">
    <property type="entry name" value="UDP-Glycosyltransferase/glycogen phosphorylase"/>
    <property type="match status" value="1"/>
</dbReference>
<dbReference type="Pfam" id="PF04101">
    <property type="entry name" value="Glyco_tran_28_C"/>
    <property type="match status" value="1"/>
</dbReference>
<reference evidence="3 4" key="1">
    <citation type="submission" date="2019-02" db="EMBL/GenBank/DDBJ databases">
        <authorList>
            <person name="Lehtovirta-Morley E L."/>
        </authorList>
    </citation>
    <scope>NUCLEOTIDE SEQUENCE [LARGE SCALE GENOMIC DNA]</scope>
    <source>
        <strain evidence="3">NFRAN1</strain>
    </source>
</reference>
<dbReference type="AlphaFoldDB" id="A0A484I7M0"/>
<evidence type="ECO:0000313" key="4">
    <source>
        <dbReference type="Proteomes" id="UP000294299"/>
    </source>
</evidence>
<dbReference type="GeneID" id="39420267"/>
<dbReference type="Gene3D" id="3.40.50.2000">
    <property type="entry name" value="Glycogen Phosphorylase B"/>
    <property type="match status" value="1"/>
</dbReference>
<name>A0A484I7M0_9ARCH</name>
<accession>A0A484I7M0</accession>
<keyword evidence="3" id="KW-0328">Glycosyltransferase</keyword>
<dbReference type="KEGG" id="nfn:NFRAN_0774"/>
<dbReference type="GO" id="GO:0016758">
    <property type="term" value="F:hexosyltransferase activity"/>
    <property type="evidence" value="ECO:0007669"/>
    <property type="project" value="InterPro"/>
</dbReference>